<sequence>MGRNVKLGGVALAALMVLHAPATLAQTPDDQLVIGLNMSSMRGLDPQELNQFESAEVVANLYDRLLTLPADDITSVEPMIAESWEVSEDGRTFTFTLRDDVTFHSGNPLTAADAEYSLRRLVKMGLAPARDLTQWGLTAENVDEMIRAEGDTTLVVELPEVWNSDLVLYSLASFSTSIVDSQLVEENVEGDDYGRTFLQTNDAGSGPYTLRTWRANDLLIAEAYEGYWGGAPAMTRVLMRHIPESSAQRLQIENGDIDIATRLSSSDLDALAENDAITIQTTPGVGFYYIALNQENEILANPQVREAFRYLIDYEGLADTVMRYYGNMQQTIVPAGMPGAMEDTNPYALDPARAAELLAEAGYPDGISLTYYATPVTPEYEIAQSIQANAAEAGITLDLQPGDHIGDFRARNYEVFSARTGDRMPDPHAVLQSYAQNPDNSREANLAGFMAWRAAWDVPAEMQALVDEAARELDSDRREEIYAELNQMYLESSPPLITSFQRTDARAIRDRVEGYEGHTTWLTSWDEVTKSAD</sequence>
<dbReference type="PANTHER" id="PTHR30290">
    <property type="entry name" value="PERIPLASMIC BINDING COMPONENT OF ABC TRANSPORTER"/>
    <property type="match status" value="1"/>
</dbReference>
<dbReference type="InterPro" id="IPR000914">
    <property type="entry name" value="SBP_5_dom"/>
</dbReference>
<evidence type="ECO:0000256" key="5">
    <source>
        <dbReference type="SAM" id="SignalP"/>
    </source>
</evidence>
<comment type="subcellular location">
    <subcellularLocation>
        <location evidence="1">Periplasm</location>
    </subcellularLocation>
</comment>
<dbReference type="GO" id="GO:1904680">
    <property type="term" value="F:peptide transmembrane transporter activity"/>
    <property type="evidence" value="ECO:0007669"/>
    <property type="project" value="TreeGrafter"/>
</dbReference>
<dbReference type="GO" id="GO:0043190">
    <property type="term" value="C:ATP-binding cassette (ABC) transporter complex"/>
    <property type="evidence" value="ECO:0007669"/>
    <property type="project" value="InterPro"/>
</dbReference>
<keyword evidence="8" id="KW-1185">Reference proteome</keyword>
<feature type="signal peptide" evidence="5">
    <location>
        <begin position="1"/>
        <end position="25"/>
    </location>
</feature>
<dbReference type="GO" id="GO:0030288">
    <property type="term" value="C:outer membrane-bounded periplasmic space"/>
    <property type="evidence" value="ECO:0007669"/>
    <property type="project" value="UniProtKB-ARBA"/>
</dbReference>
<protein>
    <submittedName>
        <fullName evidence="7">Peptide/nickel transport system substrate-binding protein</fullName>
    </submittedName>
</protein>
<dbReference type="Gene3D" id="3.10.105.10">
    <property type="entry name" value="Dipeptide-binding Protein, Domain 3"/>
    <property type="match status" value="1"/>
</dbReference>
<dbReference type="InterPro" id="IPR030678">
    <property type="entry name" value="Peptide/Ni-bd"/>
</dbReference>
<evidence type="ECO:0000313" key="7">
    <source>
        <dbReference type="EMBL" id="SHI43673.1"/>
    </source>
</evidence>
<dbReference type="Pfam" id="PF00496">
    <property type="entry name" value="SBP_bac_5"/>
    <property type="match status" value="1"/>
</dbReference>
<comment type="similarity">
    <text evidence="2">Belongs to the bacterial solute-binding protein 5 family.</text>
</comment>
<dbReference type="PIRSF" id="PIRSF002741">
    <property type="entry name" value="MppA"/>
    <property type="match status" value="1"/>
</dbReference>
<dbReference type="OrthoDB" id="9803988at2"/>
<evidence type="ECO:0000256" key="1">
    <source>
        <dbReference type="ARBA" id="ARBA00004418"/>
    </source>
</evidence>
<name>A0A1M6B5C5_9RHOB</name>
<dbReference type="CDD" id="cd08512">
    <property type="entry name" value="PBP2_NikA_DppA_OppA_like_7"/>
    <property type="match status" value="1"/>
</dbReference>
<organism evidence="7 8">
    <name type="scientific">Wenxinia saemankumensis</name>
    <dbReference type="NCBI Taxonomy" id="1447782"/>
    <lineage>
        <taxon>Bacteria</taxon>
        <taxon>Pseudomonadati</taxon>
        <taxon>Pseudomonadota</taxon>
        <taxon>Alphaproteobacteria</taxon>
        <taxon>Rhodobacterales</taxon>
        <taxon>Roseobacteraceae</taxon>
        <taxon>Wenxinia</taxon>
    </lineage>
</organism>
<keyword evidence="3" id="KW-0813">Transport</keyword>
<feature type="domain" description="Solute-binding protein family 5" evidence="6">
    <location>
        <begin position="76"/>
        <end position="440"/>
    </location>
</feature>
<dbReference type="EMBL" id="FQYO01000001">
    <property type="protein sequence ID" value="SHI43673.1"/>
    <property type="molecule type" value="Genomic_DNA"/>
</dbReference>
<proteinExistence type="inferred from homology"/>
<evidence type="ECO:0000256" key="3">
    <source>
        <dbReference type="ARBA" id="ARBA00022448"/>
    </source>
</evidence>
<evidence type="ECO:0000256" key="4">
    <source>
        <dbReference type="ARBA" id="ARBA00022729"/>
    </source>
</evidence>
<evidence type="ECO:0000259" key="6">
    <source>
        <dbReference type="Pfam" id="PF00496"/>
    </source>
</evidence>
<dbReference type="PANTHER" id="PTHR30290:SF10">
    <property type="entry name" value="PERIPLASMIC OLIGOPEPTIDE-BINDING PROTEIN-RELATED"/>
    <property type="match status" value="1"/>
</dbReference>
<feature type="chain" id="PRO_5013155544" evidence="5">
    <location>
        <begin position="26"/>
        <end position="533"/>
    </location>
</feature>
<dbReference type="Gene3D" id="3.90.76.10">
    <property type="entry name" value="Dipeptide-binding Protein, Domain 1"/>
    <property type="match status" value="1"/>
</dbReference>
<dbReference type="GO" id="GO:0015833">
    <property type="term" value="P:peptide transport"/>
    <property type="evidence" value="ECO:0007669"/>
    <property type="project" value="TreeGrafter"/>
</dbReference>
<reference evidence="7 8" key="1">
    <citation type="submission" date="2016-11" db="EMBL/GenBank/DDBJ databases">
        <authorList>
            <person name="Jaros S."/>
            <person name="Januszkiewicz K."/>
            <person name="Wedrychowicz H."/>
        </authorList>
    </citation>
    <scope>NUCLEOTIDE SEQUENCE [LARGE SCALE GENOMIC DNA]</scope>
    <source>
        <strain evidence="7 8">DSM 100565</strain>
    </source>
</reference>
<dbReference type="Proteomes" id="UP000184292">
    <property type="component" value="Unassembled WGS sequence"/>
</dbReference>
<accession>A0A1M6B5C5</accession>
<dbReference type="InterPro" id="IPR039424">
    <property type="entry name" value="SBP_5"/>
</dbReference>
<gene>
    <name evidence="7" type="ORF">SAMN05444417_0776</name>
</gene>
<dbReference type="STRING" id="1447782.SAMN05444417_0776"/>
<evidence type="ECO:0000313" key="8">
    <source>
        <dbReference type="Proteomes" id="UP000184292"/>
    </source>
</evidence>
<dbReference type="SUPFAM" id="SSF53850">
    <property type="entry name" value="Periplasmic binding protein-like II"/>
    <property type="match status" value="1"/>
</dbReference>
<keyword evidence="4 5" id="KW-0732">Signal</keyword>
<dbReference type="AlphaFoldDB" id="A0A1M6B5C5"/>
<dbReference type="RefSeq" id="WP_073326464.1">
    <property type="nucleotide sequence ID" value="NZ_FQYO01000001.1"/>
</dbReference>
<dbReference type="Gene3D" id="3.40.190.10">
    <property type="entry name" value="Periplasmic binding protein-like II"/>
    <property type="match status" value="1"/>
</dbReference>
<evidence type="ECO:0000256" key="2">
    <source>
        <dbReference type="ARBA" id="ARBA00005695"/>
    </source>
</evidence>